<evidence type="ECO:0000313" key="7">
    <source>
        <dbReference type="Proteomes" id="UP000182894"/>
    </source>
</evidence>
<dbReference type="RefSeq" id="WP_083370755.1">
    <property type="nucleotide sequence ID" value="NZ_FNCO01000015.1"/>
</dbReference>
<dbReference type="Proteomes" id="UP000182894">
    <property type="component" value="Unassembled WGS sequence"/>
</dbReference>
<protein>
    <submittedName>
        <fullName evidence="6">Monosaccharide ABC transporter substrate-binding protein, CUT2 family</fullName>
    </submittedName>
</protein>
<dbReference type="AlphaFoldDB" id="A0A1G8LZS6"/>
<dbReference type="Pfam" id="PF13407">
    <property type="entry name" value="Peripla_BP_4"/>
    <property type="match status" value="1"/>
</dbReference>
<reference evidence="7" key="1">
    <citation type="submission" date="2016-10" db="EMBL/GenBank/DDBJ databases">
        <authorList>
            <person name="Varghese N."/>
            <person name="Submissions S."/>
        </authorList>
    </citation>
    <scope>NUCLEOTIDE SEQUENCE [LARGE SCALE GENOMIC DNA]</scope>
    <source>
        <strain evidence="7">ATCC 700689</strain>
    </source>
</reference>
<evidence type="ECO:0000256" key="4">
    <source>
        <dbReference type="SAM" id="SignalP"/>
    </source>
</evidence>
<name>A0A1G8LZS6_9PSED</name>
<dbReference type="EMBL" id="FNCO01000015">
    <property type="protein sequence ID" value="SDI61214.1"/>
    <property type="molecule type" value="Genomic_DNA"/>
</dbReference>
<comment type="similarity">
    <text evidence="2">Belongs to the bacterial solute-binding protein 2 family.</text>
</comment>
<proteinExistence type="inferred from homology"/>
<evidence type="ECO:0000256" key="1">
    <source>
        <dbReference type="ARBA" id="ARBA00004196"/>
    </source>
</evidence>
<evidence type="ECO:0000259" key="5">
    <source>
        <dbReference type="Pfam" id="PF13407"/>
    </source>
</evidence>
<feature type="chain" id="PRO_5010328724" evidence="4">
    <location>
        <begin position="24"/>
        <end position="362"/>
    </location>
</feature>
<keyword evidence="7" id="KW-1185">Reference proteome</keyword>
<accession>A0A1G8LZS6</accession>
<keyword evidence="3 4" id="KW-0732">Signal</keyword>
<sequence length="362" mass="39783">MIRFFKGCLILVVGGLWSSGAWAASVVFLNPGSAPDPYWSSYSRFMQAAADRLGMNLQIYYTDRDTRTLLTLARKTLQGSDRPDYLVFSNELNVAPEVLRLSVGSGVKLLAVNNTFTADQLSILGDLRSRYPDFLGSVVANDEDGGYLIAKRLIESRTPVLPGQTLEMLAFSGTNSTPVSLQRERGLYRALAENPQVRLRQIVLGGWRRDRAYEQAQMLIKRYPNVSLVWAASDLMAFGVMDALGEAGKQPGKDVLVGTINDSTAALQALLEGRLSVVAGGHFTLGGWALVLLHDYDNADKAARQPIGTWRVRAMQIRERSDSLGFMQANSRDDYGIDVRQFTEGHSPKGVAYPFVRVGAAN</sequence>
<organism evidence="6 7">
    <name type="scientific">Pseudomonas abietaniphila</name>
    <dbReference type="NCBI Taxonomy" id="89065"/>
    <lineage>
        <taxon>Bacteria</taxon>
        <taxon>Pseudomonadati</taxon>
        <taxon>Pseudomonadota</taxon>
        <taxon>Gammaproteobacteria</taxon>
        <taxon>Pseudomonadales</taxon>
        <taxon>Pseudomonadaceae</taxon>
        <taxon>Pseudomonas</taxon>
    </lineage>
</organism>
<evidence type="ECO:0000313" key="6">
    <source>
        <dbReference type="EMBL" id="SDI61214.1"/>
    </source>
</evidence>
<dbReference type="OrthoDB" id="245475at2"/>
<dbReference type="PANTHER" id="PTHR46847">
    <property type="entry name" value="D-ALLOSE-BINDING PERIPLASMIC PROTEIN-RELATED"/>
    <property type="match status" value="1"/>
</dbReference>
<gene>
    <name evidence="6" type="ORF">SAMN05216605_11538</name>
</gene>
<feature type="signal peptide" evidence="4">
    <location>
        <begin position="1"/>
        <end position="23"/>
    </location>
</feature>
<evidence type="ECO:0000256" key="2">
    <source>
        <dbReference type="ARBA" id="ARBA00007639"/>
    </source>
</evidence>
<feature type="domain" description="Periplasmic binding protein" evidence="5">
    <location>
        <begin position="27"/>
        <end position="295"/>
    </location>
</feature>
<evidence type="ECO:0000256" key="3">
    <source>
        <dbReference type="ARBA" id="ARBA00022729"/>
    </source>
</evidence>
<dbReference type="GO" id="GO:0030313">
    <property type="term" value="C:cell envelope"/>
    <property type="evidence" value="ECO:0007669"/>
    <property type="project" value="UniProtKB-SubCell"/>
</dbReference>
<dbReference type="InterPro" id="IPR028082">
    <property type="entry name" value="Peripla_BP_I"/>
</dbReference>
<dbReference type="GO" id="GO:0055085">
    <property type="term" value="P:transmembrane transport"/>
    <property type="evidence" value="ECO:0007669"/>
    <property type="project" value="UniProtKB-ARBA"/>
</dbReference>
<dbReference type="PANTHER" id="PTHR46847:SF2">
    <property type="entry name" value="ABC TRANSPORTER SUGAR-BINDING PROTEIN"/>
    <property type="match status" value="1"/>
</dbReference>
<dbReference type="STRING" id="89065.SAMN05216605_11538"/>
<dbReference type="InterPro" id="IPR025997">
    <property type="entry name" value="SBP_2_dom"/>
</dbReference>
<dbReference type="Gene3D" id="3.40.50.2300">
    <property type="match status" value="2"/>
</dbReference>
<dbReference type="SUPFAM" id="SSF53822">
    <property type="entry name" value="Periplasmic binding protein-like I"/>
    <property type="match status" value="1"/>
</dbReference>
<comment type="subcellular location">
    <subcellularLocation>
        <location evidence="1">Cell envelope</location>
    </subcellularLocation>
</comment>
<dbReference type="CDD" id="cd06324">
    <property type="entry name" value="PBP1_ABC_sugar_binding-like"/>
    <property type="match status" value="1"/>
</dbReference>
<dbReference type="GO" id="GO:0030246">
    <property type="term" value="F:carbohydrate binding"/>
    <property type="evidence" value="ECO:0007669"/>
    <property type="project" value="UniProtKB-ARBA"/>
</dbReference>